<evidence type="ECO:0000313" key="1">
    <source>
        <dbReference type="EMBL" id="GBG87467.1"/>
    </source>
</evidence>
<comment type="caution">
    <text evidence="1">The sequence shown here is derived from an EMBL/GenBank/DDBJ whole genome shotgun (WGS) entry which is preliminary data.</text>
</comment>
<dbReference type="Proteomes" id="UP000265515">
    <property type="component" value="Unassembled WGS sequence"/>
</dbReference>
<gene>
    <name evidence="1" type="ORF">CBR_g45525</name>
</gene>
<dbReference type="EMBL" id="BFEA01000615">
    <property type="protein sequence ID" value="GBG87467.1"/>
    <property type="molecule type" value="Genomic_DNA"/>
</dbReference>
<proteinExistence type="predicted"/>
<dbReference type="Gene3D" id="2.40.70.10">
    <property type="entry name" value="Acid Proteases"/>
    <property type="match status" value="1"/>
</dbReference>
<accession>A0A388LYS2</accession>
<dbReference type="AlphaFoldDB" id="A0A388LYS2"/>
<dbReference type="Gramene" id="GBG87467">
    <property type="protein sequence ID" value="GBG87467"/>
    <property type="gene ID" value="CBR_g45525"/>
</dbReference>
<organism evidence="1 2">
    <name type="scientific">Chara braunii</name>
    <name type="common">Braun's stonewort</name>
    <dbReference type="NCBI Taxonomy" id="69332"/>
    <lineage>
        <taxon>Eukaryota</taxon>
        <taxon>Viridiplantae</taxon>
        <taxon>Streptophyta</taxon>
        <taxon>Charophyceae</taxon>
        <taxon>Charales</taxon>
        <taxon>Characeae</taxon>
        <taxon>Chara</taxon>
    </lineage>
</organism>
<protein>
    <submittedName>
        <fullName evidence="1">Uncharacterized protein</fullName>
    </submittedName>
</protein>
<evidence type="ECO:0000313" key="2">
    <source>
        <dbReference type="Proteomes" id="UP000265515"/>
    </source>
</evidence>
<reference evidence="1 2" key="1">
    <citation type="journal article" date="2018" name="Cell">
        <title>The Chara Genome: Secondary Complexity and Implications for Plant Terrestrialization.</title>
        <authorList>
            <person name="Nishiyama T."/>
            <person name="Sakayama H."/>
            <person name="Vries J.D."/>
            <person name="Buschmann H."/>
            <person name="Saint-Marcoux D."/>
            <person name="Ullrich K.K."/>
            <person name="Haas F.B."/>
            <person name="Vanderstraeten L."/>
            <person name="Becker D."/>
            <person name="Lang D."/>
            <person name="Vosolsobe S."/>
            <person name="Rombauts S."/>
            <person name="Wilhelmsson P.K.I."/>
            <person name="Janitza P."/>
            <person name="Kern R."/>
            <person name="Heyl A."/>
            <person name="Rumpler F."/>
            <person name="Villalobos L.I.A.C."/>
            <person name="Clay J.M."/>
            <person name="Skokan R."/>
            <person name="Toyoda A."/>
            <person name="Suzuki Y."/>
            <person name="Kagoshima H."/>
            <person name="Schijlen E."/>
            <person name="Tajeshwar N."/>
            <person name="Catarino B."/>
            <person name="Hetherington A.J."/>
            <person name="Saltykova A."/>
            <person name="Bonnot C."/>
            <person name="Breuninger H."/>
            <person name="Symeonidi A."/>
            <person name="Radhakrishnan G.V."/>
            <person name="Van Nieuwerburgh F."/>
            <person name="Deforce D."/>
            <person name="Chang C."/>
            <person name="Karol K.G."/>
            <person name="Hedrich R."/>
            <person name="Ulvskov P."/>
            <person name="Glockner G."/>
            <person name="Delwiche C.F."/>
            <person name="Petrasek J."/>
            <person name="Van de Peer Y."/>
            <person name="Friml J."/>
            <person name="Beilby M."/>
            <person name="Dolan L."/>
            <person name="Kohara Y."/>
            <person name="Sugano S."/>
            <person name="Fujiyama A."/>
            <person name="Delaux P.-M."/>
            <person name="Quint M."/>
            <person name="TheiBen G."/>
            <person name="Hagemann M."/>
            <person name="Harholt J."/>
            <person name="Dunand C."/>
            <person name="Zachgo S."/>
            <person name="Langdale J."/>
            <person name="Maumus F."/>
            <person name="Straeten D.V.D."/>
            <person name="Gould S.B."/>
            <person name="Rensing S.A."/>
        </authorList>
    </citation>
    <scope>NUCLEOTIDE SEQUENCE [LARGE SCALE GENOMIC DNA]</scope>
    <source>
        <strain evidence="1 2">S276</strain>
    </source>
</reference>
<keyword evidence="2" id="KW-1185">Reference proteome</keyword>
<name>A0A388LYS2_CHABU</name>
<sequence>MRRDCAHLDVSTTPRDTSHKFGKNSPFLPLASNTWTKKVVQRVHNRLWKLATFNYTAPISVDAYMALAGLSSADIANCRTAARNATIHFPAGKVGLDADFPPISKLEKGKCPKKPLLHQKGIPRFPSDLLELKKLWNTGRPFLKCACIGCEVNFTWLDHMLWYVIGNLDKLDPHAPSDKIQMLEFQALLRTSWRKSILAQITFLFMRDYMIKIVHLITQNKTIAAEEILQYEDFKDVPFVRKFIASLLPNAEGPLRPACDLGSRFRPSKGKTGISVGDRGGVDVWCYSFYRWTDHFYIALYAEEGVDRECTLLEYLAAGKSVKEELLSITRKVRVPLVGGPTVLVEGPAKEEVQASRMTMEELPANFFSGEEAKKFYVLGSGQLQAVVSGKEMRALVENGSESTVCRESITWELGLEIDRGVSMSMVVADNKLQPAEGVCHSPVIEVAGVETKVPIFSVKERSSELNLGRTWLSAVHATTVDLRDGSQTLSIQSPDGIRVVLRTVDAQDERNRTNIARRKESQSRVCRVRLEEVAFTDKGTKGDQLEVEDVGDRIVINGVGYEKEDEEEQFGGCVRLSFLEESP</sequence>
<dbReference type="InterPro" id="IPR021109">
    <property type="entry name" value="Peptidase_aspartic_dom_sf"/>
</dbReference>